<reference evidence="1" key="1">
    <citation type="submission" date="2018-05" db="EMBL/GenBank/DDBJ databases">
        <authorList>
            <person name="Lanie J.A."/>
            <person name="Ng W.-L."/>
            <person name="Kazmierczak K.M."/>
            <person name="Andrzejewski T.M."/>
            <person name="Davidsen T.M."/>
            <person name="Wayne K.J."/>
            <person name="Tettelin H."/>
            <person name="Glass J.I."/>
            <person name="Rusch D."/>
            <person name="Podicherti R."/>
            <person name="Tsui H.-C.T."/>
            <person name="Winkler M.E."/>
        </authorList>
    </citation>
    <scope>NUCLEOTIDE SEQUENCE</scope>
</reference>
<sequence>MLYDARQRPQSVYLNDRLYIVYNGDAKPTKNSKGSARPMLITYDPQNRSFSKPVRLGQKSSSDHHYSPIIWADEEDSLHVLFGCHKTPGTHLVSKHPVQNGAPEISWKKMPQIAPKLSYPTVYRIHGNKEMIYYRTDGHTSSWTYLITGDNGRTWAGPEKDVTDLDSKGKLDWSSYQTKIPSKDGKHLHVVYTDYDDNKNSPDPKRFYNPRYDQLASNEWKYNLSYVKIDLETHVVRNAEGNALKTPIDIDYSRENCQIWDTKWRGAGIPPVISLDENGEPTFLHVLSEDNLKSHRYY</sequence>
<dbReference type="InterPro" id="IPR036278">
    <property type="entry name" value="Sialidase_sf"/>
</dbReference>
<proteinExistence type="predicted"/>
<organism evidence="1">
    <name type="scientific">marine metagenome</name>
    <dbReference type="NCBI Taxonomy" id="408172"/>
    <lineage>
        <taxon>unclassified sequences</taxon>
        <taxon>metagenomes</taxon>
        <taxon>ecological metagenomes</taxon>
    </lineage>
</organism>
<name>A0A381ZQQ8_9ZZZZ</name>
<evidence type="ECO:0008006" key="2">
    <source>
        <dbReference type="Google" id="ProtNLM"/>
    </source>
</evidence>
<protein>
    <recommendedName>
        <fullName evidence="2">Sialidase domain-containing protein</fullName>
    </recommendedName>
</protein>
<feature type="non-terminal residue" evidence="1">
    <location>
        <position position="298"/>
    </location>
</feature>
<gene>
    <name evidence="1" type="ORF">METZ01_LOCUS143957</name>
</gene>
<dbReference type="EMBL" id="UINC01022126">
    <property type="protein sequence ID" value="SVA91103.1"/>
    <property type="molecule type" value="Genomic_DNA"/>
</dbReference>
<dbReference type="SUPFAM" id="SSF50939">
    <property type="entry name" value="Sialidases"/>
    <property type="match status" value="1"/>
</dbReference>
<evidence type="ECO:0000313" key="1">
    <source>
        <dbReference type="EMBL" id="SVA91103.1"/>
    </source>
</evidence>
<dbReference type="Pfam" id="PF15892">
    <property type="entry name" value="BNR_4"/>
    <property type="match status" value="1"/>
</dbReference>
<accession>A0A381ZQQ8</accession>
<dbReference type="AlphaFoldDB" id="A0A381ZQQ8"/>